<evidence type="ECO:0000256" key="2">
    <source>
        <dbReference type="ARBA" id="ARBA00009399"/>
    </source>
</evidence>
<feature type="transmembrane region" description="Helical" evidence="6">
    <location>
        <begin position="21"/>
        <end position="46"/>
    </location>
</feature>
<dbReference type="EMBL" id="MFLM01000024">
    <property type="protein sequence ID" value="OGG67762.1"/>
    <property type="molecule type" value="Genomic_DNA"/>
</dbReference>
<keyword evidence="3 6" id="KW-0812">Transmembrane</keyword>
<dbReference type="GO" id="GO:0000271">
    <property type="term" value="P:polysaccharide biosynthetic process"/>
    <property type="evidence" value="ECO:0007669"/>
    <property type="project" value="InterPro"/>
</dbReference>
<name>A0A1F6E3H8_9BACT</name>
<dbReference type="GO" id="GO:0005886">
    <property type="term" value="C:plasma membrane"/>
    <property type="evidence" value="ECO:0007669"/>
    <property type="project" value="TreeGrafter"/>
</dbReference>
<dbReference type="AlphaFoldDB" id="A0A1F6E3H8"/>
<comment type="subcellular location">
    <subcellularLocation>
        <location evidence="1">Membrane</location>
        <topology evidence="1">Multi-pass membrane protein</topology>
    </subcellularLocation>
</comment>
<sequence length="145" mass="16024">MPPLPARAAAFIDRHGKVLRFITSGGTAAAVHFAVLILLVEVFAVYAVTSSVIAFLVAFAFSFILQKLWTFRNFNREAAGRQAVIYFAIAGTNFFINAGLMFLFIEYLALPYLIAQVLTSGLIAIESYFLYQHVVFKESVPVPPV</sequence>
<keyword evidence="5 6" id="KW-0472">Membrane</keyword>
<feature type="transmembrane region" description="Helical" evidence="6">
    <location>
        <begin position="111"/>
        <end position="131"/>
    </location>
</feature>
<evidence type="ECO:0000256" key="3">
    <source>
        <dbReference type="ARBA" id="ARBA00022692"/>
    </source>
</evidence>
<evidence type="ECO:0000313" key="9">
    <source>
        <dbReference type="Proteomes" id="UP000177107"/>
    </source>
</evidence>
<keyword evidence="4 6" id="KW-1133">Transmembrane helix</keyword>
<comment type="caution">
    <text evidence="8">The sequence shown here is derived from an EMBL/GenBank/DDBJ whole genome shotgun (WGS) entry which is preliminary data.</text>
</comment>
<evidence type="ECO:0000256" key="6">
    <source>
        <dbReference type="SAM" id="Phobius"/>
    </source>
</evidence>
<evidence type="ECO:0000259" key="7">
    <source>
        <dbReference type="Pfam" id="PF04138"/>
    </source>
</evidence>
<feature type="transmembrane region" description="Helical" evidence="6">
    <location>
        <begin position="83"/>
        <end position="105"/>
    </location>
</feature>
<dbReference type="InterPro" id="IPR051401">
    <property type="entry name" value="GtrA_CellWall_Glycosyl"/>
</dbReference>
<organism evidence="8 9">
    <name type="scientific">Candidatus Kaiserbacteria bacterium RIFCSPHIGHO2_02_FULL_56_30</name>
    <dbReference type="NCBI Taxonomy" id="1798499"/>
    <lineage>
        <taxon>Bacteria</taxon>
        <taxon>Candidatus Kaiseribacteriota</taxon>
    </lineage>
</organism>
<comment type="similarity">
    <text evidence="2">Belongs to the GtrA family.</text>
</comment>
<dbReference type="Pfam" id="PF04138">
    <property type="entry name" value="GtrA_DPMS_TM"/>
    <property type="match status" value="1"/>
</dbReference>
<dbReference type="PANTHER" id="PTHR38459">
    <property type="entry name" value="PROPHAGE BACTOPRENOL-LINKED GLUCOSE TRANSLOCASE HOMOLOG"/>
    <property type="match status" value="1"/>
</dbReference>
<evidence type="ECO:0000256" key="5">
    <source>
        <dbReference type="ARBA" id="ARBA00023136"/>
    </source>
</evidence>
<evidence type="ECO:0000313" key="8">
    <source>
        <dbReference type="EMBL" id="OGG67762.1"/>
    </source>
</evidence>
<dbReference type="PANTHER" id="PTHR38459:SF1">
    <property type="entry name" value="PROPHAGE BACTOPRENOL-LINKED GLUCOSE TRANSLOCASE HOMOLOG"/>
    <property type="match status" value="1"/>
</dbReference>
<evidence type="ECO:0000256" key="4">
    <source>
        <dbReference type="ARBA" id="ARBA00022989"/>
    </source>
</evidence>
<dbReference type="Proteomes" id="UP000177107">
    <property type="component" value="Unassembled WGS sequence"/>
</dbReference>
<evidence type="ECO:0000256" key="1">
    <source>
        <dbReference type="ARBA" id="ARBA00004141"/>
    </source>
</evidence>
<feature type="transmembrane region" description="Helical" evidence="6">
    <location>
        <begin position="52"/>
        <end position="71"/>
    </location>
</feature>
<reference evidence="8 9" key="1">
    <citation type="journal article" date="2016" name="Nat. Commun.">
        <title>Thousands of microbial genomes shed light on interconnected biogeochemical processes in an aquifer system.</title>
        <authorList>
            <person name="Anantharaman K."/>
            <person name="Brown C.T."/>
            <person name="Hug L.A."/>
            <person name="Sharon I."/>
            <person name="Castelle C.J."/>
            <person name="Probst A.J."/>
            <person name="Thomas B.C."/>
            <person name="Singh A."/>
            <person name="Wilkins M.J."/>
            <person name="Karaoz U."/>
            <person name="Brodie E.L."/>
            <person name="Williams K.H."/>
            <person name="Hubbard S.S."/>
            <person name="Banfield J.F."/>
        </authorList>
    </citation>
    <scope>NUCLEOTIDE SEQUENCE [LARGE SCALE GENOMIC DNA]</scope>
</reference>
<proteinExistence type="inferred from homology"/>
<protein>
    <recommendedName>
        <fullName evidence="7">GtrA/DPMS transmembrane domain-containing protein</fullName>
    </recommendedName>
</protein>
<gene>
    <name evidence="8" type="ORF">A3C95_00365</name>
</gene>
<feature type="domain" description="GtrA/DPMS transmembrane" evidence="7">
    <location>
        <begin position="20"/>
        <end position="136"/>
    </location>
</feature>
<dbReference type="STRING" id="1798499.A3C95_00365"/>
<dbReference type="InterPro" id="IPR007267">
    <property type="entry name" value="GtrA_DPMS_TM"/>
</dbReference>
<accession>A0A1F6E3H8</accession>